<keyword evidence="1" id="KW-0472">Membrane</keyword>
<proteinExistence type="predicted"/>
<feature type="transmembrane region" description="Helical" evidence="1">
    <location>
        <begin position="12"/>
        <end position="33"/>
    </location>
</feature>
<dbReference type="InParanoid" id="A0A2G5EI16"/>
<keyword evidence="1" id="KW-0812">Transmembrane</keyword>
<organism evidence="2 3">
    <name type="scientific">Aquilegia coerulea</name>
    <name type="common">Rocky mountain columbine</name>
    <dbReference type="NCBI Taxonomy" id="218851"/>
    <lineage>
        <taxon>Eukaryota</taxon>
        <taxon>Viridiplantae</taxon>
        <taxon>Streptophyta</taxon>
        <taxon>Embryophyta</taxon>
        <taxon>Tracheophyta</taxon>
        <taxon>Spermatophyta</taxon>
        <taxon>Magnoliopsida</taxon>
        <taxon>Ranunculales</taxon>
        <taxon>Ranunculaceae</taxon>
        <taxon>Thalictroideae</taxon>
        <taxon>Aquilegia</taxon>
    </lineage>
</organism>
<keyword evidence="3" id="KW-1185">Reference proteome</keyword>
<name>A0A2G5EI16_AQUCA</name>
<evidence type="ECO:0000256" key="1">
    <source>
        <dbReference type="SAM" id="Phobius"/>
    </source>
</evidence>
<evidence type="ECO:0000313" key="2">
    <source>
        <dbReference type="EMBL" id="PIA55227.1"/>
    </source>
</evidence>
<keyword evidence="1" id="KW-1133">Transmembrane helix</keyword>
<reference evidence="2 3" key="1">
    <citation type="submission" date="2017-09" db="EMBL/GenBank/DDBJ databases">
        <title>WGS assembly of Aquilegia coerulea Goldsmith.</title>
        <authorList>
            <person name="Hodges S."/>
            <person name="Kramer E."/>
            <person name="Nordborg M."/>
            <person name="Tomkins J."/>
            <person name="Borevitz J."/>
            <person name="Derieg N."/>
            <person name="Yan J."/>
            <person name="Mihaltcheva S."/>
            <person name="Hayes R.D."/>
            <person name="Rokhsar D."/>
        </authorList>
    </citation>
    <scope>NUCLEOTIDE SEQUENCE [LARGE SCALE GENOMIC DNA]</scope>
    <source>
        <strain evidence="3">cv. Goldsmith</strain>
    </source>
</reference>
<protein>
    <submittedName>
        <fullName evidence="2">Uncharacterized protein</fullName>
    </submittedName>
</protein>
<accession>A0A2G5EI16</accession>
<dbReference type="EMBL" id="KZ305025">
    <property type="protein sequence ID" value="PIA55227.1"/>
    <property type="molecule type" value="Genomic_DNA"/>
</dbReference>
<feature type="transmembrane region" description="Helical" evidence="1">
    <location>
        <begin position="53"/>
        <end position="75"/>
    </location>
</feature>
<dbReference type="AlphaFoldDB" id="A0A2G5EI16"/>
<gene>
    <name evidence="2" type="ORF">AQUCO_00800153v1</name>
</gene>
<sequence>MKNSKSFKDHRCGFFAYPSSILSQGITIWLTLYKKFCVSNCLGVRGSNGRIMVAIRSETMVPTLLITATFIYFMVFP</sequence>
<evidence type="ECO:0000313" key="3">
    <source>
        <dbReference type="Proteomes" id="UP000230069"/>
    </source>
</evidence>
<dbReference type="Proteomes" id="UP000230069">
    <property type="component" value="Unassembled WGS sequence"/>
</dbReference>